<comment type="caution">
    <text evidence="1">The sequence shown here is derived from an EMBL/GenBank/DDBJ whole genome shotgun (WGS) entry which is preliminary data.</text>
</comment>
<sequence>MFFDSYENEDNRQREMLLEIALLQRRLLELRFDFESRMPRPLPVKKKGIFGKETGFPEGYARLVEELSEKKRRLEIWRRQEGLPGGLYWWKIDWEHLAPELMWNLTLPGEEEEPDETGWRRAYRLHCEPQGENMLLYLEVEGFCQDGVQTHKRTYDTEFSAYSRQEREQLEEAYNGRRNRRALAHMAFADNTRIYSVTTGWSYNSATEYYASSEYLAERMRAAETYSQSLYTVQETRELSVSVSGRRYEGLNGIAEYHTDEAGRLDLAVILDFVRLAARGQAPENEGVLLEGKDAAVLCAGYLAEARDIRQVPLELFCRDLDRCAVSYEEAMMQAQMITCLAGKLEKS</sequence>
<accession>A0A9D1NV67</accession>
<evidence type="ECO:0000313" key="2">
    <source>
        <dbReference type="Proteomes" id="UP000886723"/>
    </source>
</evidence>
<gene>
    <name evidence="1" type="ORF">IAA63_06030</name>
</gene>
<dbReference type="Proteomes" id="UP000886723">
    <property type="component" value="Unassembled WGS sequence"/>
</dbReference>
<proteinExistence type="predicted"/>
<reference evidence="1" key="2">
    <citation type="journal article" date="2021" name="PeerJ">
        <title>Extensive microbial diversity within the chicken gut microbiome revealed by metagenomics and culture.</title>
        <authorList>
            <person name="Gilroy R."/>
            <person name="Ravi A."/>
            <person name="Getino M."/>
            <person name="Pursley I."/>
            <person name="Horton D.L."/>
            <person name="Alikhan N.F."/>
            <person name="Baker D."/>
            <person name="Gharbi K."/>
            <person name="Hall N."/>
            <person name="Watson M."/>
            <person name="Adriaenssens E.M."/>
            <person name="Foster-Nyarko E."/>
            <person name="Jarju S."/>
            <person name="Secka A."/>
            <person name="Antonio M."/>
            <person name="Oren A."/>
            <person name="Chaudhuri R.R."/>
            <person name="La Ragione R."/>
            <person name="Hildebrand F."/>
            <person name="Pallen M.J."/>
        </authorList>
    </citation>
    <scope>NUCLEOTIDE SEQUENCE</scope>
    <source>
        <strain evidence="1">ChiBcec2-4451</strain>
    </source>
</reference>
<dbReference type="AlphaFoldDB" id="A0A9D1NV67"/>
<reference evidence="1" key="1">
    <citation type="submission" date="2020-10" db="EMBL/GenBank/DDBJ databases">
        <authorList>
            <person name="Gilroy R."/>
        </authorList>
    </citation>
    <scope>NUCLEOTIDE SEQUENCE</scope>
    <source>
        <strain evidence="1">ChiBcec2-4451</strain>
    </source>
</reference>
<organism evidence="1 2">
    <name type="scientific">Candidatus Pullilachnospira stercoravium</name>
    <dbReference type="NCBI Taxonomy" id="2840913"/>
    <lineage>
        <taxon>Bacteria</taxon>
        <taxon>Bacillati</taxon>
        <taxon>Bacillota</taxon>
        <taxon>Clostridia</taxon>
        <taxon>Lachnospirales</taxon>
        <taxon>Lachnospiraceae</taxon>
        <taxon>Lachnospiraceae incertae sedis</taxon>
        <taxon>Candidatus Pullilachnospira</taxon>
    </lineage>
</organism>
<name>A0A9D1NV67_9FIRM</name>
<protein>
    <submittedName>
        <fullName evidence="1">Uncharacterized protein</fullName>
    </submittedName>
</protein>
<evidence type="ECO:0000313" key="1">
    <source>
        <dbReference type="EMBL" id="HIV12684.1"/>
    </source>
</evidence>
<dbReference type="EMBL" id="DVON01000133">
    <property type="protein sequence ID" value="HIV12684.1"/>
    <property type="molecule type" value="Genomic_DNA"/>
</dbReference>